<dbReference type="Proteomes" id="UP001144978">
    <property type="component" value="Unassembled WGS sequence"/>
</dbReference>
<protein>
    <submittedName>
        <fullName evidence="1">Uncharacterized protein</fullName>
    </submittedName>
</protein>
<evidence type="ECO:0000313" key="1">
    <source>
        <dbReference type="EMBL" id="KAJ2987420.1"/>
    </source>
</evidence>
<dbReference type="EMBL" id="JANSHE010003151">
    <property type="protein sequence ID" value="KAJ2987420.1"/>
    <property type="molecule type" value="Genomic_DNA"/>
</dbReference>
<gene>
    <name evidence="1" type="ORF">NUW54_g9430</name>
</gene>
<proteinExistence type="predicted"/>
<reference evidence="1" key="1">
    <citation type="submission" date="2022-08" db="EMBL/GenBank/DDBJ databases">
        <title>Genome Sequence of Pycnoporus sanguineus.</title>
        <authorList>
            <person name="Buettner E."/>
        </authorList>
    </citation>
    <scope>NUCLEOTIDE SEQUENCE</scope>
    <source>
        <strain evidence="1">CG-C14</strain>
    </source>
</reference>
<organism evidence="1 2">
    <name type="scientific">Trametes sanguinea</name>
    <dbReference type="NCBI Taxonomy" id="158606"/>
    <lineage>
        <taxon>Eukaryota</taxon>
        <taxon>Fungi</taxon>
        <taxon>Dikarya</taxon>
        <taxon>Basidiomycota</taxon>
        <taxon>Agaricomycotina</taxon>
        <taxon>Agaricomycetes</taxon>
        <taxon>Polyporales</taxon>
        <taxon>Polyporaceae</taxon>
        <taxon>Trametes</taxon>
    </lineage>
</organism>
<accession>A0ACC1P7C1</accession>
<comment type="caution">
    <text evidence="1">The sequence shown here is derived from an EMBL/GenBank/DDBJ whole genome shotgun (WGS) entry which is preliminary data.</text>
</comment>
<name>A0ACC1P7C1_9APHY</name>
<sequence>MVLGYYVIAFPAGAPALRGTPVGTTSDDSVATPIHHGWPARSPPGRDPRLALLSDFLTLSAAIRVCKLSDDTFQEHPNFPNGRISCPRREDQFTRMETRTKSVRALPVENYFSFRTKYRKALAIQQHPNRGVSVLHGRISALFMLSNPRSWKSPQATYLCGRCIQRRRRRGSGRGSDDADGNLYDNACLERSKRRIRDFPCPMLAQRPGIIRALDLRISLKFQVGLAVINVTFHTAPVPWEATNSGQVAQQIDPPMTGGVGFNGSRCETVSVLALPELTIPVSETIGSVLARAERLADMHLLPGIFATANKTTLLLGLVPSNEGEVGRLEQHLVHIARLISDLSVVYE</sequence>
<evidence type="ECO:0000313" key="2">
    <source>
        <dbReference type="Proteomes" id="UP001144978"/>
    </source>
</evidence>
<keyword evidence="2" id="KW-1185">Reference proteome</keyword>